<proteinExistence type="predicted"/>
<name>A0A1I4YR33_9FLAO</name>
<dbReference type="AlphaFoldDB" id="A0A1I4YR33"/>
<gene>
    <name evidence="1" type="ORF">SAMN04487989_101222</name>
</gene>
<dbReference type="Proteomes" id="UP000198705">
    <property type="component" value="Unassembled WGS sequence"/>
</dbReference>
<reference evidence="2" key="1">
    <citation type="submission" date="2016-10" db="EMBL/GenBank/DDBJ databases">
        <authorList>
            <person name="Varghese N."/>
            <person name="Submissions S."/>
        </authorList>
    </citation>
    <scope>NUCLEOTIDE SEQUENCE [LARGE SCALE GENOMIC DNA]</scope>
    <source>
        <strain evidence="2">DSM 23925</strain>
    </source>
</reference>
<evidence type="ECO:0000313" key="2">
    <source>
        <dbReference type="Proteomes" id="UP000198705"/>
    </source>
</evidence>
<dbReference type="OrthoDB" id="8672080at2"/>
<accession>A0A1I4YR33</accession>
<sequence length="585" mass="67207">MTYIFIDEILNSYAIDLEILRRNTNLNSISLLQHKGVFHFDDNFFGNQNSEAESIKFDDFLSKARTNNSSLVITPEYSCPWASVRNILDDINRFPNRGKLWVLGCESITPEEVVTFQETYNGLDNIEVVYNDVIDDAPGGILLDPCLYIFKANNQEGQEKLIVLMQFKTQHMGVWNNDLEQQKIISGEHLYILRNSEDSINLATVICSDAMIFNGAAIFPNAPGFWDTRPFIILSIQMNPKPSHSVFRTFRNNILEKSNKDVISLNWSSEGSATGIPNFFAHYCKSNIAITTEHIINESPLEEKLIDDNHNKGLYYLYKKSGIHNFYFTPEIEFFYLRIRKPAVGLTPLPVNRRRGPKLEEIYTYNEQLEIFEPIPNTTDGFRDFIDSIQIQSKNITSEGLSVIDKERLIALTTGELSKFKTGSNWHIVNKLKSFLLEDTEAIKRYTVTFDNDGKEYRTTQIGRVEDLNLNILTNNDLFPDIIASFKDNCNEVMFFNKNGMKYNYNLVSNDDQIATVAFIGHKSKADAQQMLYKLTKLFPAEDLTNKRIVVWYKPNMIANNYAYEATDVPRITLEKPTNITSITK</sequence>
<protein>
    <submittedName>
        <fullName evidence="1">Uncharacterized protein</fullName>
    </submittedName>
</protein>
<dbReference type="RefSeq" id="WP_092205809.1">
    <property type="nucleotide sequence ID" value="NZ_FOVN01000001.1"/>
</dbReference>
<organism evidence="1 2">
    <name type="scientific">Bizionia echini</name>
    <dbReference type="NCBI Taxonomy" id="649333"/>
    <lineage>
        <taxon>Bacteria</taxon>
        <taxon>Pseudomonadati</taxon>
        <taxon>Bacteroidota</taxon>
        <taxon>Flavobacteriia</taxon>
        <taxon>Flavobacteriales</taxon>
        <taxon>Flavobacteriaceae</taxon>
        <taxon>Bizionia</taxon>
    </lineage>
</organism>
<evidence type="ECO:0000313" key="1">
    <source>
        <dbReference type="EMBL" id="SFN40476.1"/>
    </source>
</evidence>
<keyword evidence="2" id="KW-1185">Reference proteome</keyword>
<dbReference type="EMBL" id="FOVN01000001">
    <property type="protein sequence ID" value="SFN40476.1"/>
    <property type="molecule type" value="Genomic_DNA"/>
</dbReference>
<dbReference type="STRING" id="649333.SAMN04487989_101222"/>